<comment type="subcellular location">
    <subcellularLocation>
        <location evidence="9">Cytoplasm</location>
    </subcellularLocation>
</comment>
<evidence type="ECO:0000256" key="9">
    <source>
        <dbReference type="HAMAP-Rule" id="MF_00009"/>
    </source>
</evidence>
<name>A0A9D1S615_9FIRM</name>
<accession>A0A9D1S615</accession>
<dbReference type="GO" id="GO:0004222">
    <property type="term" value="F:metalloendopeptidase activity"/>
    <property type="evidence" value="ECO:0007669"/>
    <property type="project" value="InterPro"/>
</dbReference>
<dbReference type="Gene3D" id="3.40.390.30">
    <property type="entry name" value="Metalloproteases ('zincins'), catalytic domain"/>
    <property type="match status" value="1"/>
</dbReference>
<feature type="binding site" evidence="9">
    <location>
        <position position="131"/>
    </location>
    <ligand>
        <name>Zn(2+)</name>
        <dbReference type="ChEBI" id="CHEBI:29105"/>
        <note>catalytic</note>
    </ligand>
</feature>
<protein>
    <recommendedName>
        <fullName evidence="9">Endoribonuclease YbeY</fullName>
        <ecNumber evidence="9">3.1.-.-</ecNumber>
    </recommendedName>
</protein>
<evidence type="ECO:0000313" key="10">
    <source>
        <dbReference type="EMBL" id="HIU48574.1"/>
    </source>
</evidence>
<evidence type="ECO:0000313" key="11">
    <source>
        <dbReference type="Proteomes" id="UP000824111"/>
    </source>
</evidence>
<dbReference type="PANTHER" id="PTHR46986">
    <property type="entry name" value="ENDORIBONUCLEASE YBEY, CHLOROPLASTIC"/>
    <property type="match status" value="1"/>
</dbReference>
<keyword evidence="6 9" id="KW-0255">Endonuclease</keyword>
<dbReference type="HAMAP" id="MF_00009">
    <property type="entry name" value="Endoribonucl_YbeY"/>
    <property type="match status" value="1"/>
</dbReference>
<keyword evidence="3 9" id="KW-0698">rRNA processing</keyword>
<dbReference type="GO" id="GO:0006364">
    <property type="term" value="P:rRNA processing"/>
    <property type="evidence" value="ECO:0007669"/>
    <property type="project" value="UniProtKB-UniRule"/>
</dbReference>
<evidence type="ECO:0000256" key="8">
    <source>
        <dbReference type="ARBA" id="ARBA00022833"/>
    </source>
</evidence>
<dbReference type="NCBIfam" id="TIGR00043">
    <property type="entry name" value="rRNA maturation RNase YbeY"/>
    <property type="match status" value="1"/>
</dbReference>
<keyword evidence="5 9" id="KW-0479">Metal-binding</keyword>
<dbReference type="PANTHER" id="PTHR46986:SF1">
    <property type="entry name" value="ENDORIBONUCLEASE YBEY, CHLOROPLASTIC"/>
    <property type="match status" value="1"/>
</dbReference>
<reference evidence="10" key="1">
    <citation type="submission" date="2020-10" db="EMBL/GenBank/DDBJ databases">
        <authorList>
            <person name="Gilroy R."/>
        </authorList>
    </citation>
    <scope>NUCLEOTIDE SEQUENCE</scope>
    <source>
        <strain evidence="10">ChiSjej4B22-9803</strain>
    </source>
</reference>
<dbReference type="Pfam" id="PF02130">
    <property type="entry name" value="YbeY"/>
    <property type="match status" value="1"/>
</dbReference>
<dbReference type="GO" id="GO:0005737">
    <property type="term" value="C:cytoplasm"/>
    <property type="evidence" value="ECO:0007669"/>
    <property type="project" value="UniProtKB-SubCell"/>
</dbReference>
<sequence>MTEVLIENTQNKIEITEEILTLIRQVLEAGLAYEDCDFDAQISVTLTDNAAIQALNLEQRGIDAPTDVLSFPMLEFDENGNCLDNAFDFDGDFVVLGDIVISCERALAQAEEYGHSFRREIAFLTVHSLLHLLGYDHVDNPEGERQMRTKQNEILNKLGVTRD</sequence>
<proteinExistence type="inferred from homology"/>
<dbReference type="SUPFAM" id="SSF55486">
    <property type="entry name" value="Metalloproteases ('zincins'), catalytic domain"/>
    <property type="match status" value="1"/>
</dbReference>
<dbReference type="EC" id="3.1.-.-" evidence="9"/>
<evidence type="ECO:0000256" key="7">
    <source>
        <dbReference type="ARBA" id="ARBA00022801"/>
    </source>
</evidence>
<dbReference type="InterPro" id="IPR023091">
    <property type="entry name" value="MetalPrtase_cat_dom_sf_prd"/>
</dbReference>
<comment type="function">
    <text evidence="9">Single strand-specific metallo-endoribonuclease involved in late-stage 70S ribosome quality control and in maturation of the 3' terminus of the 16S rRNA.</text>
</comment>
<dbReference type="InterPro" id="IPR020549">
    <property type="entry name" value="YbeY_CS"/>
</dbReference>
<dbReference type="PROSITE" id="PS01306">
    <property type="entry name" value="UPF0054"/>
    <property type="match status" value="1"/>
</dbReference>
<evidence type="ECO:0000256" key="5">
    <source>
        <dbReference type="ARBA" id="ARBA00022723"/>
    </source>
</evidence>
<keyword evidence="4 9" id="KW-0540">Nuclease</keyword>
<evidence type="ECO:0000256" key="4">
    <source>
        <dbReference type="ARBA" id="ARBA00022722"/>
    </source>
</evidence>
<reference evidence="10" key="2">
    <citation type="journal article" date="2021" name="PeerJ">
        <title>Extensive microbial diversity within the chicken gut microbiome revealed by metagenomics and culture.</title>
        <authorList>
            <person name="Gilroy R."/>
            <person name="Ravi A."/>
            <person name="Getino M."/>
            <person name="Pursley I."/>
            <person name="Horton D.L."/>
            <person name="Alikhan N.F."/>
            <person name="Baker D."/>
            <person name="Gharbi K."/>
            <person name="Hall N."/>
            <person name="Watson M."/>
            <person name="Adriaenssens E.M."/>
            <person name="Foster-Nyarko E."/>
            <person name="Jarju S."/>
            <person name="Secka A."/>
            <person name="Antonio M."/>
            <person name="Oren A."/>
            <person name="Chaudhuri R.R."/>
            <person name="La Ragione R."/>
            <person name="Hildebrand F."/>
            <person name="Pallen M.J."/>
        </authorList>
    </citation>
    <scope>NUCLEOTIDE SEQUENCE</scope>
    <source>
        <strain evidence="10">ChiSjej4B22-9803</strain>
    </source>
</reference>
<evidence type="ECO:0000256" key="1">
    <source>
        <dbReference type="ARBA" id="ARBA00010875"/>
    </source>
</evidence>
<dbReference type="AlphaFoldDB" id="A0A9D1S615"/>
<dbReference type="EMBL" id="DVND01000116">
    <property type="protein sequence ID" value="HIU48574.1"/>
    <property type="molecule type" value="Genomic_DNA"/>
</dbReference>
<evidence type="ECO:0000256" key="2">
    <source>
        <dbReference type="ARBA" id="ARBA00022517"/>
    </source>
</evidence>
<gene>
    <name evidence="9 10" type="primary">ybeY</name>
    <name evidence="10" type="ORF">IAB04_04370</name>
</gene>
<evidence type="ECO:0000256" key="3">
    <source>
        <dbReference type="ARBA" id="ARBA00022552"/>
    </source>
</evidence>
<feature type="binding site" evidence="9">
    <location>
        <position position="137"/>
    </location>
    <ligand>
        <name>Zn(2+)</name>
        <dbReference type="ChEBI" id="CHEBI:29105"/>
        <note>catalytic</note>
    </ligand>
</feature>
<dbReference type="InterPro" id="IPR002036">
    <property type="entry name" value="YbeY"/>
</dbReference>
<keyword evidence="2 9" id="KW-0690">Ribosome biogenesis</keyword>
<dbReference type="Proteomes" id="UP000824111">
    <property type="component" value="Unassembled WGS sequence"/>
</dbReference>
<keyword evidence="9" id="KW-0963">Cytoplasm</keyword>
<keyword evidence="8 9" id="KW-0862">Zinc</keyword>
<comment type="similarity">
    <text evidence="1 9">Belongs to the endoribonuclease YbeY family.</text>
</comment>
<dbReference type="GO" id="GO:0004521">
    <property type="term" value="F:RNA endonuclease activity"/>
    <property type="evidence" value="ECO:0007669"/>
    <property type="project" value="UniProtKB-UniRule"/>
</dbReference>
<comment type="caution">
    <text evidence="10">The sequence shown here is derived from an EMBL/GenBank/DDBJ whole genome shotgun (WGS) entry which is preliminary data.</text>
</comment>
<dbReference type="GO" id="GO:0008270">
    <property type="term" value="F:zinc ion binding"/>
    <property type="evidence" value="ECO:0007669"/>
    <property type="project" value="UniProtKB-UniRule"/>
</dbReference>
<feature type="binding site" evidence="9">
    <location>
        <position position="127"/>
    </location>
    <ligand>
        <name>Zn(2+)</name>
        <dbReference type="ChEBI" id="CHEBI:29105"/>
        <note>catalytic</note>
    </ligand>
</feature>
<evidence type="ECO:0000256" key="6">
    <source>
        <dbReference type="ARBA" id="ARBA00022759"/>
    </source>
</evidence>
<organism evidence="10 11">
    <name type="scientific">Candidatus Avimonoglobus intestinipullorum</name>
    <dbReference type="NCBI Taxonomy" id="2840699"/>
    <lineage>
        <taxon>Bacteria</taxon>
        <taxon>Bacillati</taxon>
        <taxon>Bacillota</taxon>
        <taxon>Clostridia</taxon>
        <taxon>Eubacteriales</taxon>
        <taxon>Candidatus Avimonoglobus</taxon>
    </lineage>
</organism>
<keyword evidence="7 9" id="KW-0378">Hydrolase</keyword>
<comment type="cofactor">
    <cofactor evidence="9">
        <name>Zn(2+)</name>
        <dbReference type="ChEBI" id="CHEBI:29105"/>
    </cofactor>
    <text evidence="9">Binds 1 zinc ion.</text>
</comment>